<protein>
    <submittedName>
        <fullName evidence="2">Ring finger protein 144ab</fullName>
    </submittedName>
</protein>
<evidence type="ECO:0000313" key="2">
    <source>
        <dbReference type="Ensembl" id="ENSOMYP00000140889.1"/>
    </source>
</evidence>
<evidence type="ECO:0000256" key="1">
    <source>
        <dbReference type="SAM" id="Phobius"/>
    </source>
</evidence>
<dbReference type="AlphaFoldDB" id="A0A8K9Y218"/>
<dbReference type="InterPro" id="IPR031127">
    <property type="entry name" value="E3_UB_ligase_RBR"/>
</dbReference>
<dbReference type="GO" id="GO:0016567">
    <property type="term" value="P:protein ubiquitination"/>
    <property type="evidence" value="ECO:0007669"/>
    <property type="project" value="InterPro"/>
</dbReference>
<name>A0A8K9Y218_ONCMY</name>
<evidence type="ECO:0000313" key="3">
    <source>
        <dbReference type="Proteomes" id="UP000694395"/>
    </source>
</evidence>
<reference evidence="2" key="1">
    <citation type="submission" date="2020-07" db="EMBL/GenBank/DDBJ databases">
        <title>A long reads based de novo assembly of the rainbow trout Arlee double haploid line genome.</title>
        <authorList>
            <person name="Gao G."/>
            <person name="Palti Y."/>
        </authorList>
    </citation>
    <scope>NUCLEOTIDE SEQUENCE [LARGE SCALE GENOMIC DNA]</scope>
</reference>
<dbReference type="GeneTree" id="ENSGT00940000157701"/>
<dbReference type="Proteomes" id="UP000694395">
    <property type="component" value="Chromosome 4"/>
</dbReference>
<reference evidence="2" key="2">
    <citation type="submission" date="2025-08" db="UniProtKB">
        <authorList>
            <consortium name="Ensembl"/>
        </authorList>
    </citation>
    <scope>IDENTIFICATION</scope>
</reference>
<keyword evidence="1" id="KW-0472">Membrane</keyword>
<dbReference type="SUPFAM" id="SSF57850">
    <property type="entry name" value="RING/U-box"/>
    <property type="match status" value="1"/>
</dbReference>
<keyword evidence="1" id="KW-1133">Transmembrane helix</keyword>
<proteinExistence type="predicted"/>
<accession>A0A8K9Y218</accession>
<organism evidence="2 3">
    <name type="scientific">Oncorhynchus mykiss</name>
    <name type="common">Rainbow trout</name>
    <name type="synonym">Salmo gairdneri</name>
    <dbReference type="NCBI Taxonomy" id="8022"/>
    <lineage>
        <taxon>Eukaryota</taxon>
        <taxon>Metazoa</taxon>
        <taxon>Chordata</taxon>
        <taxon>Craniata</taxon>
        <taxon>Vertebrata</taxon>
        <taxon>Euteleostomi</taxon>
        <taxon>Actinopterygii</taxon>
        <taxon>Neopterygii</taxon>
        <taxon>Teleostei</taxon>
        <taxon>Protacanthopterygii</taxon>
        <taxon>Salmoniformes</taxon>
        <taxon>Salmonidae</taxon>
        <taxon>Salmoninae</taxon>
        <taxon>Oncorhynchus</taxon>
    </lineage>
</organism>
<dbReference type="PANTHER" id="PTHR11685">
    <property type="entry name" value="RBR FAMILY RING FINGER AND IBR DOMAIN-CONTAINING"/>
    <property type="match status" value="1"/>
</dbReference>
<dbReference type="Ensembl" id="ENSOMYT00000132254.1">
    <property type="protein sequence ID" value="ENSOMYP00000140889.1"/>
    <property type="gene ID" value="ENSOMYG00000064901.1"/>
</dbReference>
<keyword evidence="1" id="KW-0812">Transmembrane</keyword>
<keyword evidence="3" id="KW-1185">Reference proteome</keyword>
<dbReference type="Gene3D" id="1.20.120.1750">
    <property type="match status" value="1"/>
</dbReference>
<sequence>MELPQLVQCSVCRLEFCSACRNSWHKEHNIFFSNLENLAMATRPSCKVYIERDKGCAQMMCKSCKRTFCWYWSLEDDLLLNHYDKGPCRNKLGLSRASVIWHRTQVVGIFAGFVLLLLLASLFLLLASSFILCCKCKCSKGDDDPLST</sequence>
<reference evidence="2" key="3">
    <citation type="submission" date="2025-09" db="UniProtKB">
        <authorList>
            <consortium name="Ensembl"/>
        </authorList>
    </citation>
    <scope>IDENTIFICATION</scope>
</reference>
<feature type="transmembrane region" description="Helical" evidence="1">
    <location>
        <begin position="106"/>
        <end position="132"/>
    </location>
</feature>
<dbReference type="GO" id="GO:0004842">
    <property type="term" value="F:ubiquitin-protein transferase activity"/>
    <property type="evidence" value="ECO:0007669"/>
    <property type="project" value="InterPro"/>
</dbReference>